<comment type="caution">
    <text evidence="1">The sequence shown here is derived from an EMBL/GenBank/DDBJ whole genome shotgun (WGS) entry which is preliminary data.</text>
</comment>
<organism evidence="1">
    <name type="scientific">bioreactor metagenome</name>
    <dbReference type="NCBI Taxonomy" id="1076179"/>
    <lineage>
        <taxon>unclassified sequences</taxon>
        <taxon>metagenomes</taxon>
        <taxon>ecological metagenomes</taxon>
    </lineage>
</organism>
<dbReference type="Pfam" id="PF12541">
    <property type="entry name" value="DUF3737"/>
    <property type="match status" value="1"/>
</dbReference>
<reference evidence="1" key="1">
    <citation type="submission" date="2019-08" db="EMBL/GenBank/DDBJ databases">
        <authorList>
            <person name="Kucharzyk K."/>
            <person name="Murdoch R.W."/>
            <person name="Higgins S."/>
            <person name="Loffler F."/>
        </authorList>
    </citation>
    <scope>NUCLEOTIDE SEQUENCE</scope>
</reference>
<evidence type="ECO:0000313" key="1">
    <source>
        <dbReference type="EMBL" id="MPN54162.1"/>
    </source>
</evidence>
<proteinExistence type="predicted"/>
<accession>A0A645ITI4</accession>
<dbReference type="EMBL" id="VSSQ01122109">
    <property type="protein sequence ID" value="MPN54162.1"/>
    <property type="molecule type" value="Genomic_DNA"/>
</dbReference>
<dbReference type="AlphaFoldDB" id="A0A645ITI4"/>
<dbReference type="InterPro" id="IPR022208">
    <property type="entry name" value="DUF3737"/>
</dbReference>
<gene>
    <name evidence="1" type="ORF">SDC9_201831</name>
</gene>
<sequence>MCYMENVKMENCTIINTDLAFEYSTVDVQANSRIDSVKNPISGTITASGIGELILDDPEIAAKNTKYQLAEEPEYAIRF</sequence>
<name>A0A645ITI4_9ZZZZ</name>
<protein>
    <submittedName>
        <fullName evidence="1">Uncharacterized protein</fullName>
    </submittedName>
</protein>